<dbReference type="Gene3D" id="3.40.50.1000">
    <property type="entry name" value="HAD superfamily/HAD-like"/>
    <property type="match status" value="1"/>
</dbReference>
<protein>
    <submittedName>
        <fullName evidence="6">Beta-phosphoglucomutase</fullName>
    </submittedName>
</protein>
<evidence type="ECO:0000313" key="6">
    <source>
        <dbReference type="EMBL" id="ATA89322.1"/>
    </source>
</evidence>
<feature type="binding site" evidence="3">
    <location>
        <begin position="112"/>
        <end position="116"/>
    </location>
    <ligand>
        <name>substrate</name>
    </ligand>
</feature>
<dbReference type="InterPro" id="IPR006439">
    <property type="entry name" value="HAD-SF_hydro_IA"/>
</dbReference>
<accession>A0A250FVZ5</accession>
<dbReference type="KEGG" id="csto:CGC58_06045"/>
<dbReference type="InterPro" id="IPR041492">
    <property type="entry name" value="HAD_2"/>
</dbReference>
<reference evidence="7" key="1">
    <citation type="submission" date="2017-06" db="EMBL/GenBank/DDBJ databases">
        <title>Capnocytophaga spp. assemblies.</title>
        <authorList>
            <person name="Gulvik C.A."/>
        </authorList>
    </citation>
    <scope>NUCLEOTIDE SEQUENCE [LARGE SCALE GENOMIC DNA]</scope>
    <source>
        <strain evidence="7">H2177</strain>
    </source>
</reference>
<dbReference type="AlphaFoldDB" id="A0A250FVZ5"/>
<dbReference type="InterPro" id="IPR051806">
    <property type="entry name" value="HAD-like_SPP"/>
</dbReference>
<evidence type="ECO:0000256" key="2">
    <source>
        <dbReference type="PIRSR" id="PIRSR610972-1"/>
    </source>
</evidence>
<feature type="binding site" evidence="3">
    <location>
        <position position="143"/>
    </location>
    <ligand>
        <name>substrate</name>
    </ligand>
</feature>
<dbReference type="SUPFAM" id="SSF56784">
    <property type="entry name" value="HAD-like"/>
    <property type="match status" value="1"/>
</dbReference>
<feature type="binding site" evidence="3">
    <location>
        <position position="50"/>
    </location>
    <ligand>
        <name>substrate</name>
    </ligand>
</feature>
<dbReference type="SFLD" id="SFLDG01135">
    <property type="entry name" value="C1.5.6:_HAD__Beta-PGM__Phospha"/>
    <property type="match status" value="1"/>
</dbReference>
<dbReference type="GO" id="GO:0050308">
    <property type="term" value="F:sugar-phosphatase activity"/>
    <property type="evidence" value="ECO:0007669"/>
    <property type="project" value="TreeGrafter"/>
</dbReference>
<keyword evidence="4" id="KW-0460">Magnesium</keyword>
<evidence type="ECO:0000256" key="4">
    <source>
        <dbReference type="PIRSR" id="PIRSR610972-3"/>
    </source>
</evidence>
<dbReference type="NCBIfam" id="TIGR01509">
    <property type="entry name" value="HAD-SF-IA-v3"/>
    <property type="match status" value="1"/>
</dbReference>
<evidence type="ECO:0000256" key="1">
    <source>
        <dbReference type="ARBA" id="ARBA00006171"/>
    </source>
</evidence>
<feature type="binding site" evidence="3">
    <location>
        <position position="74"/>
    </location>
    <ligand>
        <name>substrate</name>
    </ligand>
</feature>
<feature type="binding site" evidence="4">
    <location>
        <position position="9"/>
    </location>
    <ligand>
        <name>Mg(2+)</name>
        <dbReference type="ChEBI" id="CHEBI:18420"/>
    </ligand>
</feature>
<feature type="active site" description="Proton donor/acceptor" evidence="2">
    <location>
        <position position="9"/>
    </location>
</feature>
<feature type="active site" description="Nucleophile" evidence="2">
    <location>
        <position position="7"/>
    </location>
</feature>
<feature type="binding site" evidence="3">
    <location>
        <position position="23"/>
    </location>
    <ligand>
        <name>substrate</name>
    </ligand>
</feature>
<dbReference type="InterPro" id="IPR036412">
    <property type="entry name" value="HAD-like_sf"/>
</dbReference>
<dbReference type="InterPro" id="IPR010976">
    <property type="entry name" value="B-phosphoglucomutase_hydrolase"/>
</dbReference>
<dbReference type="PANTHER" id="PTHR43481:SF4">
    <property type="entry name" value="GLYCEROL-1-PHOSPHATE PHOSPHOHYDROLASE 1-RELATED"/>
    <property type="match status" value="1"/>
</dbReference>
<proteinExistence type="inferred from homology"/>
<dbReference type="InterPro" id="IPR010972">
    <property type="entry name" value="Beta-PGM"/>
</dbReference>
<feature type="site" description="Important for catalytic activity and assists the phosphoryl transfer reaction to Asp8 by balancing charge and orienting the reacting groups" evidence="5">
    <location>
        <position position="143"/>
    </location>
</feature>
<comment type="cofactor">
    <cofactor evidence="4">
        <name>Mg(2+)</name>
        <dbReference type="ChEBI" id="CHEBI:18420"/>
    </cofactor>
    <text evidence="4">Binds 2 magnesium ions per subunit.</text>
</comment>
<feature type="binding site" evidence="3">
    <location>
        <begin position="42"/>
        <end position="47"/>
    </location>
    <ligand>
        <name>substrate</name>
    </ligand>
</feature>
<organism evidence="6 7">
    <name type="scientific">Capnocytophaga stomatis</name>
    <dbReference type="NCBI Taxonomy" id="1848904"/>
    <lineage>
        <taxon>Bacteria</taxon>
        <taxon>Pseudomonadati</taxon>
        <taxon>Bacteroidota</taxon>
        <taxon>Flavobacteriia</taxon>
        <taxon>Flavobacteriales</taxon>
        <taxon>Flavobacteriaceae</taxon>
        <taxon>Capnocytophaga</taxon>
    </lineage>
</organism>
<name>A0A250FVZ5_9FLAO</name>
<feature type="binding site" evidence="3">
    <location>
        <begin position="7"/>
        <end position="9"/>
    </location>
    <ligand>
        <name>substrate</name>
    </ligand>
</feature>
<keyword evidence="4" id="KW-0479">Metal-binding</keyword>
<feature type="binding site" evidence="4">
    <location>
        <position position="167"/>
    </location>
    <ligand>
        <name>Mg(2+)</name>
        <dbReference type="ChEBI" id="CHEBI:18420"/>
    </ligand>
</feature>
<dbReference type="InterPro" id="IPR023198">
    <property type="entry name" value="PGP-like_dom2"/>
</dbReference>
<feature type="binding site" evidence="4">
    <location>
        <position position="168"/>
    </location>
    <ligand>
        <name>Mg(2+)</name>
        <dbReference type="ChEBI" id="CHEBI:18420"/>
    </ligand>
</feature>
<comment type="similarity">
    <text evidence="1">Belongs to the HAD-like hydrolase superfamily. CbbY/CbbZ/Gph/YieH family.</text>
</comment>
<dbReference type="Proteomes" id="UP000217348">
    <property type="component" value="Chromosome"/>
</dbReference>
<feature type="binding site" evidence="4">
    <location>
        <position position="7"/>
    </location>
    <ligand>
        <name>Mg(2+)</name>
        <dbReference type="ChEBI" id="CHEBI:18420"/>
    </ligand>
</feature>
<dbReference type="Pfam" id="PF13419">
    <property type="entry name" value="HAD_2"/>
    <property type="match status" value="1"/>
</dbReference>
<dbReference type="CDD" id="cd02598">
    <property type="entry name" value="HAD_BPGM"/>
    <property type="match status" value="1"/>
</dbReference>
<dbReference type="NCBIfam" id="TIGR02009">
    <property type="entry name" value="PGMB-YQAB-SF"/>
    <property type="match status" value="1"/>
</dbReference>
<dbReference type="SFLD" id="SFLDS00003">
    <property type="entry name" value="Haloacid_Dehalogenase"/>
    <property type="match status" value="1"/>
</dbReference>
<dbReference type="Gene3D" id="1.10.150.240">
    <property type="entry name" value="Putative phosphatase, domain 2"/>
    <property type="match status" value="1"/>
</dbReference>
<gene>
    <name evidence="6" type="primary">pgmB</name>
    <name evidence="6" type="ORF">CGC58_06045</name>
</gene>
<feature type="site" description="Important for catalytic activity and assists the phosphoryl transfer reaction to Asp8 by balancing charge and orienting the reacting groups" evidence="5">
    <location>
        <position position="112"/>
    </location>
</feature>
<evidence type="ECO:0000256" key="3">
    <source>
        <dbReference type="PIRSR" id="PIRSR610972-2"/>
    </source>
</evidence>
<dbReference type="SFLD" id="SFLDG01129">
    <property type="entry name" value="C1.5:_HAD__Beta-PGM__Phosphata"/>
    <property type="match status" value="1"/>
</dbReference>
<dbReference type="GO" id="GO:0005975">
    <property type="term" value="P:carbohydrate metabolic process"/>
    <property type="evidence" value="ECO:0007669"/>
    <property type="project" value="InterPro"/>
</dbReference>
<evidence type="ECO:0000256" key="5">
    <source>
        <dbReference type="PIRSR" id="PIRSR610972-4"/>
    </source>
</evidence>
<dbReference type="EMBL" id="CP022387">
    <property type="protein sequence ID" value="ATA89322.1"/>
    <property type="molecule type" value="Genomic_DNA"/>
</dbReference>
<dbReference type="GO" id="GO:0000287">
    <property type="term" value="F:magnesium ion binding"/>
    <property type="evidence" value="ECO:0007669"/>
    <property type="project" value="InterPro"/>
</dbReference>
<sequence length="210" mass="23173">MKGYIFDLDGVIVDTAKFHFLAWKKIGEEFGFQLTHELNEQLKGVSRVDSLQKILNWASVSVSSEKFDELATRKNADYLTYVEKMNENDILPGVKAFLEKAKQENIKIALGSASKNARPILQKLGIISYFDAIVDGNDVTKAKPDPEVFVTAAKKLGLSNSDCVVFEDAEAGIEAAKRAGMKTIGIGSSEVLTEADEVFSGFDEILRMEK</sequence>
<dbReference type="InterPro" id="IPR023214">
    <property type="entry name" value="HAD_sf"/>
</dbReference>
<dbReference type="OrthoDB" id="9797743at2"/>
<evidence type="ECO:0000313" key="7">
    <source>
        <dbReference type="Proteomes" id="UP000217348"/>
    </source>
</evidence>
<dbReference type="RefSeq" id="WP_095895820.1">
    <property type="nucleotide sequence ID" value="NZ_CP022387.1"/>
</dbReference>
<dbReference type="NCBIfam" id="TIGR01990">
    <property type="entry name" value="bPGM"/>
    <property type="match status" value="1"/>
</dbReference>
<dbReference type="PANTHER" id="PTHR43481">
    <property type="entry name" value="FRUCTOSE-1-PHOSPHATE PHOSPHATASE"/>
    <property type="match status" value="1"/>
</dbReference>
<dbReference type="GO" id="GO:0008801">
    <property type="term" value="F:beta-phosphoglucomutase activity"/>
    <property type="evidence" value="ECO:0007669"/>
    <property type="project" value="InterPro"/>
</dbReference>